<dbReference type="GO" id="GO:0016616">
    <property type="term" value="F:oxidoreductase activity, acting on the CH-OH group of donors, NAD or NADP as acceptor"/>
    <property type="evidence" value="ECO:0007669"/>
    <property type="project" value="TreeGrafter"/>
</dbReference>
<evidence type="ECO:0000313" key="4">
    <source>
        <dbReference type="Proteomes" id="UP000729357"/>
    </source>
</evidence>
<proteinExistence type="inferred from homology"/>
<dbReference type="Proteomes" id="UP000729357">
    <property type="component" value="Unassembled WGS sequence"/>
</dbReference>
<comment type="caution">
    <text evidence="3">The sequence shown here is derived from an EMBL/GenBank/DDBJ whole genome shotgun (WGS) entry which is preliminary data.</text>
</comment>
<reference evidence="3" key="1">
    <citation type="journal article" date="2021" name="J Fungi (Basel)">
        <title>Virulence traits and population genomics of the black yeast Aureobasidium melanogenum.</title>
        <authorList>
            <person name="Cernosa A."/>
            <person name="Sun X."/>
            <person name="Gostincar C."/>
            <person name="Fang C."/>
            <person name="Gunde-Cimerman N."/>
            <person name="Song Z."/>
        </authorList>
    </citation>
    <scope>NUCLEOTIDE SEQUENCE</scope>
    <source>
        <strain evidence="3">EXF-9298</strain>
    </source>
</reference>
<evidence type="ECO:0000313" key="3">
    <source>
        <dbReference type="EMBL" id="KAG9990972.1"/>
    </source>
</evidence>
<evidence type="ECO:0000256" key="2">
    <source>
        <dbReference type="ARBA" id="ARBA00023002"/>
    </source>
</evidence>
<dbReference type="InterPro" id="IPR002347">
    <property type="entry name" value="SDR_fam"/>
</dbReference>
<dbReference type="InterPro" id="IPR036291">
    <property type="entry name" value="NAD(P)-bd_dom_sf"/>
</dbReference>
<name>A0A9P8G5Z5_AURME</name>
<sequence>MLGSCFEARQGFGGEAVRKFASAGAKVVVLDVLPSTNPKPPSVYYYRVDLTDYDALEQVAKQASNEVGEPTVVIANAGICRGKPVLHATLKDIEVTMGVNTLAVFWWPRSSYQLWTKMFDTAKSSSSFFWPELNVEDIADHMYDIVASGSSQRRILPLLATMMVQSRALPEWFRVSIQDAAAGAMVDLKPHDPLAEAK</sequence>
<dbReference type="AlphaFoldDB" id="A0A9P8G5Z5"/>
<keyword evidence="4" id="KW-1185">Reference proteome</keyword>
<reference evidence="3" key="2">
    <citation type="submission" date="2021-08" db="EMBL/GenBank/DDBJ databases">
        <authorList>
            <person name="Gostincar C."/>
            <person name="Sun X."/>
            <person name="Song Z."/>
            <person name="Gunde-Cimerman N."/>
        </authorList>
    </citation>
    <scope>NUCLEOTIDE SEQUENCE</scope>
    <source>
        <strain evidence="3">EXF-9298</strain>
    </source>
</reference>
<feature type="non-terminal residue" evidence="3">
    <location>
        <position position="198"/>
    </location>
</feature>
<dbReference type="PANTHER" id="PTHR24322">
    <property type="entry name" value="PKSB"/>
    <property type="match status" value="1"/>
</dbReference>
<dbReference type="PANTHER" id="PTHR24322:SF736">
    <property type="entry name" value="RETINOL DEHYDROGENASE 10"/>
    <property type="match status" value="1"/>
</dbReference>
<dbReference type="EMBL" id="JAHFXS010000010">
    <property type="protein sequence ID" value="KAG9990972.1"/>
    <property type="molecule type" value="Genomic_DNA"/>
</dbReference>
<protein>
    <submittedName>
        <fullName evidence="3">Uncharacterized protein</fullName>
    </submittedName>
</protein>
<keyword evidence="2" id="KW-0560">Oxidoreductase</keyword>
<dbReference type="Gene3D" id="3.40.50.720">
    <property type="entry name" value="NAD(P)-binding Rossmann-like Domain"/>
    <property type="match status" value="1"/>
</dbReference>
<evidence type="ECO:0000256" key="1">
    <source>
        <dbReference type="ARBA" id="ARBA00006484"/>
    </source>
</evidence>
<gene>
    <name evidence="3" type="ORF">KCU98_g727</name>
</gene>
<organism evidence="3 4">
    <name type="scientific">Aureobasidium melanogenum</name>
    <name type="common">Aureobasidium pullulans var. melanogenum</name>
    <dbReference type="NCBI Taxonomy" id="46634"/>
    <lineage>
        <taxon>Eukaryota</taxon>
        <taxon>Fungi</taxon>
        <taxon>Dikarya</taxon>
        <taxon>Ascomycota</taxon>
        <taxon>Pezizomycotina</taxon>
        <taxon>Dothideomycetes</taxon>
        <taxon>Dothideomycetidae</taxon>
        <taxon>Dothideales</taxon>
        <taxon>Saccotheciaceae</taxon>
        <taxon>Aureobasidium</taxon>
    </lineage>
</organism>
<dbReference type="SUPFAM" id="SSF51735">
    <property type="entry name" value="NAD(P)-binding Rossmann-fold domains"/>
    <property type="match status" value="1"/>
</dbReference>
<accession>A0A9P8G5Z5</accession>
<dbReference type="Pfam" id="PF00106">
    <property type="entry name" value="adh_short"/>
    <property type="match status" value="1"/>
</dbReference>
<comment type="similarity">
    <text evidence="1">Belongs to the short-chain dehydrogenases/reductases (SDR) family.</text>
</comment>